<dbReference type="OrthoDB" id="4062651at2759"/>
<dbReference type="PROSITE" id="PS50011">
    <property type="entry name" value="PROTEIN_KINASE_DOM"/>
    <property type="match status" value="1"/>
</dbReference>
<keyword evidence="2" id="KW-0808">Transferase</keyword>
<dbReference type="Proteomes" id="UP000799538">
    <property type="component" value="Unassembled WGS sequence"/>
</dbReference>
<dbReference type="SMART" id="SM00220">
    <property type="entry name" value="S_TKc"/>
    <property type="match status" value="1"/>
</dbReference>
<proteinExistence type="predicted"/>
<dbReference type="GO" id="GO:0004521">
    <property type="term" value="F:RNA endonuclease activity"/>
    <property type="evidence" value="ECO:0007669"/>
    <property type="project" value="InterPro"/>
</dbReference>
<dbReference type="InterPro" id="IPR011009">
    <property type="entry name" value="Kinase-like_dom_sf"/>
</dbReference>
<evidence type="ECO:0000313" key="3">
    <source>
        <dbReference type="Proteomes" id="UP000799538"/>
    </source>
</evidence>
<dbReference type="SUPFAM" id="SSF56112">
    <property type="entry name" value="Protein kinase-like (PK-like)"/>
    <property type="match status" value="1"/>
</dbReference>
<dbReference type="AlphaFoldDB" id="A0A6A6GGV9"/>
<dbReference type="PANTHER" id="PTHR13954:SF6">
    <property type="entry name" value="NON-SPECIFIC SERINE_THREONINE PROTEIN KINASE"/>
    <property type="match status" value="1"/>
</dbReference>
<dbReference type="InterPro" id="IPR000719">
    <property type="entry name" value="Prot_kinase_dom"/>
</dbReference>
<dbReference type="PANTHER" id="PTHR13954">
    <property type="entry name" value="IRE1-RELATED"/>
    <property type="match status" value="1"/>
</dbReference>
<keyword evidence="2" id="KW-0418">Kinase</keyword>
<dbReference type="GO" id="GO:1990604">
    <property type="term" value="C:IRE1-TRAF2-ASK1 complex"/>
    <property type="evidence" value="ECO:0007669"/>
    <property type="project" value="TreeGrafter"/>
</dbReference>
<reference evidence="3" key="1">
    <citation type="journal article" date="2020" name="Stud. Mycol.">
        <title>101 Dothideomycetes genomes: A test case for predicting lifestyles and emergence of pathogens.</title>
        <authorList>
            <person name="Haridas S."/>
            <person name="Albert R."/>
            <person name="Binder M."/>
            <person name="Bloem J."/>
            <person name="LaButti K."/>
            <person name="Salamov A."/>
            <person name="Andreopoulos B."/>
            <person name="Baker S."/>
            <person name="Barry K."/>
            <person name="Bills G."/>
            <person name="Bluhm B."/>
            <person name="Cannon C."/>
            <person name="Castanera R."/>
            <person name="Culley D."/>
            <person name="Daum C."/>
            <person name="Ezra D."/>
            <person name="Gonzalez J."/>
            <person name="Henrissat B."/>
            <person name="Kuo A."/>
            <person name="Liang C."/>
            <person name="Lipzen A."/>
            <person name="Lutzoni F."/>
            <person name="Magnuson J."/>
            <person name="Mondo S."/>
            <person name="Nolan M."/>
            <person name="Ohm R."/>
            <person name="Pangilinan J."/>
            <person name="Park H.-J."/>
            <person name="Ramirez L."/>
            <person name="Alfaro M."/>
            <person name="Sun H."/>
            <person name="Tritt A."/>
            <person name="Yoshinaga Y."/>
            <person name="Zwiers L.-H."/>
            <person name="Turgeon B."/>
            <person name="Goodwin S."/>
            <person name="Spatafora J."/>
            <person name="Crous P."/>
            <person name="Grigoriev I."/>
        </authorList>
    </citation>
    <scope>NUCLEOTIDE SEQUENCE [LARGE SCALE GENOMIC DNA]</scope>
    <source>
        <strain evidence="3">CECT 20119</strain>
    </source>
</reference>
<feature type="domain" description="Protein kinase" evidence="1">
    <location>
        <begin position="66"/>
        <end position="264"/>
    </location>
</feature>
<dbReference type="GO" id="GO:0004674">
    <property type="term" value="F:protein serine/threonine kinase activity"/>
    <property type="evidence" value="ECO:0007669"/>
    <property type="project" value="InterPro"/>
</dbReference>
<dbReference type="GO" id="GO:0036498">
    <property type="term" value="P:IRE1-mediated unfolded protein response"/>
    <property type="evidence" value="ECO:0007669"/>
    <property type="project" value="TreeGrafter"/>
</dbReference>
<evidence type="ECO:0000259" key="1">
    <source>
        <dbReference type="PROSITE" id="PS50011"/>
    </source>
</evidence>
<dbReference type="GO" id="GO:0005524">
    <property type="term" value="F:ATP binding"/>
    <property type="evidence" value="ECO:0007669"/>
    <property type="project" value="InterPro"/>
</dbReference>
<name>A0A6A6GGV9_9PEZI</name>
<keyword evidence="3" id="KW-1185">Reference proteome</keyword>
<dbReference type="EMBL" id="ML992504">
    <property type="protein sequence ID" value="KAF2224974.1"/>
    <property type="molecule type" value="Genomic_DNA"/>
</dbReference>
<dbReference type="Pfam" id="PF00069">
    <property type="entry name" value="Pkinase"/>
    <property type="match status" value="1"/>
</dbReference>
<sequence length="264" mass="30101">MNYFLKPFISCGVALSYARHVEDQSFLRSTFSFIDEQDRVYYAEAPVRKAELQESELSTHLRPVNDECIYPKAQSSFTIALRSKYRDCYLKRPKLALFSPSEDDVTVPTLLREEAETMEFLRKRPHPNIARYHGCSVRRGYVVGLLLERHEATLEDAIKANEDNHDKVKWIADIESGIEHLHTLGLAHNDLNPTNIMIDKHGRAIIIDFGSCKPFGAMLITAGTPGWVDDEDFATSERSHDEIALKKLKTWLNTDRTTLASSCL</sequence>
<accession>A0A6A6GGV9</accession>
<dbReference type="GO" id="GO:0051082">
    <property type="term" value="F:unfolded protein binding"/>
    <property type="evidence" value="ECO:0007669"/>
    <property type="project" value="TreeGrafter"/>
</dbReference>
<dbReference type="InterPro" id="IPR045133">
    <property type="entry name" value="IRE1/2-like"/>
</dbReference>
<gene>
    <name evidence="2" type="ORF">BDZ85DRAFT_272955</name>
</gene>
<evidence type="ECO:0000313" key="2">
    <source>
        <dbReference type="EMBL" id="KAF2224974.1"/>
    </source>
</evidence>
<dbReference type="GO" id="GO:0070059">
    <property type="term" value="P:intrinsic apoptotic signaling pathway in response to endoplasmic reticulum stress"/>
    <property type="evidence" value="ECO:0007669"/>
    <property type="project" value="TreeGrafter"/>
</dbReference>
<organism evidence="2 3">
    <name type="scientific">Elsinoe ampelina</name>
    <dbReference type="NCBI Taxonomy" id="302913"/>
    <lineage>
        <taxon>Eukaryota</taxon>
        <taxon>Fungi</taxon>
        <taxon>Dikarya</taxon>
        <taxon>Ascomycota</taxon>
        <taxon>Pezizomycotina</taxon>
        <taxon>Dothideomycetes</taxon>
        <taxon>Dothideomycetidae</taxon>
        <taxon>Myriangiales</taxon>
        <taxon>Elsinoaceae</taxon>
        <taxon>Elsinoe</taxon>
    </lineage>
</organism>
<protein>
    <submittedName>
        <fullName evidence="2">Kinase-like domain-containing protein</fullName>
    </submittedName>
</protein>
<dbReference type="Gene3D" id="1.10.510.10">
    <property type="entry name" value="Transferase(Phosphotransferase) domain 1"/>
    <property type="match status" value="1"/>
</dbReference>